<evidence type="ECO:0008006" key="3">
    <source>
        <dbReference type="Google" id="ProtNLM"/>
    </source>
</evidence>
<dbReference type="AlphaFoldDB" id="A0A4S4KWH0"/>
<dbReference type="EMBL" id="SGPK01000527">
    <property type="protein sequence ID" value="THH02967.1"/>
    <property type="molecule type" value="Genomic_DNA"/>
</dbReference>
<keyword evidence="2" id="KW-1185">Reference proteome</keyword>
<proteinExistence type="predicted"/>
<protein>
    <recommendedName>
        <fullName evidence="3">F-box domain-containing protein</fullName>
    </recommendedName>
</protein>
<organism evidence="1 2">
    <name type="scientific">Phellinidium pouzarii</name>
    <dbReference type="NCBI Taxonomy" id="167371"/>
    <lineage>
        <taxon>Eukaryota</taxon>
        <taxon>Fungi</taxon>
        <taxon>Dikarya</taxon>
        <taxon>Basidiomycota</taxon>
        <taxon>Agaricomycotina</taxon>
        <taxon>Agaricomycetes</taxon>
        <taxon>Hymenochaetales</taxon>
        <taxon>Hymenochaetaceae</taxon>
        <taxon>Phellinidium</taxon>
    </lineage>
</organism>
<gene>
    <name evidence="1" type="ORF">EW145_g6647</name>
</gene>
<comment type="caution">
    <text evidence="1">The sequence shown here is derived from an EMBL/GenBank/DDBJ whole genome shotgun (WGS) entry which is preliminary data.</text>
</comment>
<name>A0A4S4KWH0_9AGAM</name>
<evidence type="ECO:0000313" key="1">
    <source>
        <dbReference type="EMBL" id="THH02967.1"/>
    </source>
</evidence>
<dbReference type="OrthoDB" id="3047634at2759"/>
<reference evidence="1 2" key="1">
    <citation type="submission" date="2019-02" db="EMBL/GenBank/DDBJ databases">
        <title>Genome sequencing of the rare red list fungi Phellinidium pouzarii.</title>
        <authorList>
            <person name="Buettner E."/>
            <person name="Kellner H."/>
        </authorList>
    </citation>
    <scope>NUCLEOTIDE SEQUENCE [LARGE SCALE GENOMIC DNA]</scope>
    <source>
        <strain evidence="1 2">DSM 108285</strain>
    </source>
</reference>
<dbReference type="Proteomes" id="UP000308199">
    <property type="component" value="Unassembled WGS sequence"/>
</dbReference>
<evidence type="ECO:0000313" key="2">
    <source>
        <dbReference type="Proteomes" id="UP000308199"/>
    </source>
</evidence>
<sequence length="485" mass="54138">MLHNTRSLLVLPDELILEIIAYCNVEEAIQIGRAPDVTRSQLIETLSTAELRSKAIRAVRIAHSWRTLGALHVTEESVLHVGTRTLDIDRDANTNHSTWVEPYILSNCKYVLLDNRGQLELWSMVSRRRIWASPSSTENRRDCFSFNFELQEDGDVLVVAATFLNVAWGTCSLCVYKIDFRTGDNGLVIERTVPMTHLIRLMVRGDLIMVHLRLHLKIILLNWRTSSALVLDLSRVTGRRTNIRASLISDHHLIVALYLDTLTLFAYHLSKMEGYWSHSPVFSEWVRSGRAFARGTLSQSEHSNSGAQDVLHFSLADSLCNTNYPPYLLSLHAFQPAWTGKDTLTEIYVVGHDLEQDGTKHLLSYRIQLSRVSGSGASPTDGLSECEASNGTWRLALVSQNRAVAESIPRESSTISNAGRIFSLRENFECYSLFCDMPQPVNMISLASGMLPEGVDACPATVTAEPTSGIIAIGTPGLVRIIQFE</sequence>
<accession>A0A4S4KWH0</accession>